<evidence type="ECO:0000313" key="4">
    <source>
        <dbReference type="Proteomes" id="UP000182762"/>
    </source>
</evidence>
<dbReference type="InterPro" id="IPR004175">
    <property type="entry name" value="RNA_CPDase"/>
</dbReference>
<comment type="catalytic activity">
    <reaction evidence="2">
        <text>a 3'-end 2',3'-cyclophospho-ribonucleotide-RNA + H2O = a 3'-end 2'-phospho-ribonucleotide-RNA + H(+)</text>
        <dbReference type="Rhea" id="RHEA:11828"/>
        <dbReference type="Rhea" id="RHEA-COMP:10464"/>
        <dbReference type="Rhea" id="RHEA-COMP:17353"/>
        <dbReference type="ChEBI" id="CHEBI:15377"/>
        <dbReference type="ChEBI" id="CHEBI:15378"/>
        <dbReference type="ChEBI" id="CHEBI:83064"/>
        <dbReference type="ChEBI" id="CHEBI:173113"/>
        <dbReference type="EC" id="3.1.4.58"/>
    </reaction>
</comment>
<dbReference type="RefSeq" id="WP_061802256.1">
    <property type="nucleotide sequence ID" value="NZ_FOXX01000001.1"/>
</dbReference>
<accession>A0A1I5X0J2</accession>
<evidence type="ECO:0000256" key="1">
    <source>
        <dbReference type="ARBA" id="ARBA00022801"/>
    </source>
</evidence>
<protein>
    <recommendedName>
        <fullName evidence="2">RNA 2',3'-cyclic phosphodiesterase</fullName>
        <shortName evidence="2">RNA 2',3'-CPDase</shortName>
        <ecNumber evidence="2">3.1.4.58</ecNumber>
    </recommendedName>
</protein>
<dbReference type="HAMAP" id="MF_01940">
    <property type="entry name" value="RNA_CPDase"/>
    <property type="match status" value="1"/>
</dbReference>
<sequence>MSSSHYFIGIKLPKGINEQVKAWVQKYKKELPFKQFVHEEDYHITLAFLGGTSDETLALLIKQLEENSKNVSSFKLVTFETGVFGSESKPRVFWLGVHHEENLFQLEQVVRTSCEESGKKLESRPYRPHITLAKRFNEGDKGIEERLIKNNDLQGLSWDVAEYQLIKINPSRTPKYEIIQNFSLNRGEEL</sequence>
<dbReference type="SUPFAM" id="SSF55144">
    <property type="entry name" value="LigT-like"/>
    <property type="match status" value="1"/>
</dbReference>
<evidence type="ECO:0000256" key="2">
    <source>
        <dbReference type="HAMAP-Rule" id="MF_01940"/>
    </source>
</evidence>
<feature type="short sequence motif" description="HXTX 1" evidence="2">
    <location>
        <begin position="43"/>
        <end position="46"/>
    </location>
</feature>
<organism evidence="3 4">
    <name type="scientific">Priestia endophytica DSM 13796</name>
    <dbReference type="NCBI Taxonomy" id="1121089"/>
    <lineage>
        <taxon>Bacteria</taxon>
        <taxon>Bacillati</taxon>
        <taxon>Bacillota</taxon>
        <taxon>Bacilli</taxon>
        <taxon>Bacillales</taxon>
        <taxon>Bacillaceae</taxon>
        <taxon>Priestia</taxon>
    </lineage>
</organism>
<dbReference type="PANTHER" id="PTHR35561:SF1">
    <property type="entry name" value="RNA 2',3'-CYCLIC PHOSPHODIESTERASE"/>
    <property type="match status" value="1"/>
</dbReference>
<reference evidence="3 4" key="1">
    <citation type="submission" date="2016-10" db="EMBL/GenBank/DDBJ databases">
        <authorList>
            <person name="Varghese N."/>
            <person name="Submissions S."/>
        </authorList>
    </citation>
    <scope>NUCLEOTIDE SEQUENCE [LARGE SCALE GENOMIC DNA]</scope>
    <source>
        <strain evidence="3 4">DSM 13796</strain>
    </source>
</reference>
<proteinExistence type="inferred from homology"/>
<keyword evidence="3" id="KW-0436">Ligase</keyword>
<dbReference type="InterPro" id="IPR009097">
    <property type="entry name" value="Cyclic_Pdiesterase"/>
</dbReference>
<dbReference type="Pfam" id="PF13563">
    <property type="entry name" value="2_5_RNA_ligase2"/>
    <property type="match status" value="1"/>
</dbReference>
<name>A0A1I5X0J2_9BACI</name>
<dbReference type="EC" id="3.1.4.58" evidence="2"/>
<dbReference type="EMBL" id="FOXX01000001">
    <property type="protein sequence ID" value="SFQ25479.1"/>
    <property type="molecule type" value="Genomic_DNA"/>
</dbReference>
<keyword evidence="4" id="KW-1185">Reference proteome</keyword>
<comment type="similarity">
    <text evidence="2">Belongs to the 2H phosphoesterase superfamily. ThpR family.</text>
</comment>
<comment type="function">
    <text evidence="2">Hydrolyzes RNA 2',3'-cyclic phosphodiester to an RNA 2'-phosphomonoester.</text>
</comment>
<dbReference type="NCBIfam" id="TIGR02258">
    <property type="entry name" value="2_5_ligase"/>
    <property type="match status" value="1"/>
</dbReference>
<keyword evidence="1 2" id="KW-0378">Hydrolase</keyword>
<evidence type="ECO:0000313" key="3">
    <source>
        <dbReference type="EMBL" id="SFQ25479.1"/>
    </source>
</evidence>
<dbReference type="GeneID" id="93709596"/>
<dbReference type="Gene3D" id="3.90.1140.10">
    <property type="entry name" value="Cyclic phosphodiesterase"/>
    <property type="match status" value="1"/>
</dbReference>
<dbReference type="Proteomes" id="UP000182762">
    <property type="component" value="Unassembled WGS sequence"/>
</dbReference>
<dbReference type="PANTHER" id="PTHR35561">
    <property type="entry name" value="RNA 2',3'-CYCLIC PHOSPHODIESTERASE"/>
    <property type="match status" value="1"/>
</dbReference>
<gene>
    <name evidence="3" type="ORF">SAMN02745910_00843</name>
</gene>
<feature type="short sequence motif" description="HXTX 2" evidence="2">
    <location>
        <begin position="129"/>
        <end position="132"/>
    </location>
</feature>
<comment type="caution">
    <text evidence="3">The sequence shown here is derived from an EMBL/GenBank/DDBJ whole genome shotgun (WGS) entry which is preliminary data.</text>
</comment>
<dbReference type="GO" id="GO:0016874">
    <property type="term" value="F:ligase activity"/>
    <property type="evidence" value="ECO:0007669"/>
    <property type="project" value="UniProtKB-KW"/>
</dbReference>
<feature type="active site" description="Proton acceptor" evidence="2">
    <location>
        <position position="129"/>
    </location>
</feature>
<feature type="active site" description="Proton donor" evidence="2">
    <location>
        <position position="43"/>
    </location>
</feature>